<evidence type="ECO:0000313" key="2">
    <source>
        <dbReference type="EMBL" id="KQC85476.1"/>
    </source>
</evidence>
<sequence length="117" mass="13413">MDIVLNVAELIGSPSALTREQGAIVFDEIVPLLKEGKKVVLDFGEIESIITPFLNVSIGKLYEKFSSDELQKKLEIINRPDMTTRKFQIVIDNAKSYYSDKRRFENAIEEVIDNYEK</sequence>
<proteinExistence type="predicted"/>
<dbReference type="AlphaFoldDB" id="A0AAW3JT60"/>
<dbReference type="RefSeq" id="WP_022014630.1">
    <property type="nucleotide sequence ID" value="NZ_DBGBRS010000159.1"/>
</dbReference>
<dbReference type="InterPro" id="IPR025474">
    <property type="entry name" value="DUF4325"/>
</dbReference>
<evidence type="ECO:0000259" key="1">
    <source>
        <dbReference type="Pfam" id="PF14213"/>
    </source>
</evidence>
<dbReference type="Proteomes" id="UP000050833">
    <property type="component" value="Unassembled WGS sequence"/>
</dbReference>
<evidence type="ECO:0000313" key="3">
    <source>
        <dbReference type="Proteomes" id="UP000050833"/>
    </source>
</evidence>
<protein>
    <recommendedName>
        <fullName evidence="1">DUF4325 domain-containing protein</fullName>
    </recommendedName>
</protein>
<dbReference type="Pfam" id="PF14213">
    <property type="entry name" value="DUF4325"/>
    <property type="match status" value="1"/>
</dbReference>
<gene>
    <name evidence="2" type="ORF">APZ18_12420</name>
</gene>
<organism evidence="2 3">
    <name type="scientific">Butyribacter intestini</name>
    <dbReference type="NCBI Taxonomy" id="1703332"/>
    <lineage>
        <taxon>Bacteria</taxon>
        <taxon>Bacillati</taxon>
        <taxon>Bacillota</taxon>
        <taxon>Clostridia</taxon>
        <taxon>Lachnospirales</taxon>
        <taxon>Lachnospiraceae</taxon>
        <taxon>Butyribacter</taxon>
    </lineage>
</organism>
<comment type="caution">
    <text evidence="2">The sequence shown here is derived from an EMBL/GenBank/DDBJ whole genome shotgun (WGS) entry which is preliminary data.</text>
</comment>
<name>A0AAW3JT60_9FIRM</name>
<feature type="domain" description="DUF4325" evidence="1">
    <location>
        <begin position="21"/>
        <end position="78"/>
    </location>
</feature>
<keyword evidence="3" id="KW-1185">Reference proteome</keyword>
<reference evidence="2 3" key="1">
    <citation type="submission" date="2015-10" db="EMBL/GenBank/DDBJ databases">
        <title>Butyribacter intestini gen. nov., sp. nov., a butyric acid-producing bacterium of the family Lachnospiraceae isolated from the human faeces.</title>
        <authorList>
            <person name="Zou Y."/>
            <person name="Xue W."/>
            <person name="Luo G."/>
            <person name="Lv M."/>
        </authorList>
    </citation>
    <scope>NUCLEOTIDE SEQUENCE [LARGE SCALE GENOMIC DNA]</scope>
    <source>
        <strain evidence="2 3">TF01-11</strain>
    </source>
</reference>
<accession>A0AAW3JT60</accession>
<dbReference type="EMBL" id="LLKB01000005">
    <property type="protein sequence ID" value="KQC85476.1"/>
    <property type="molecule type" value="Genomic_DNA"/>
</dbReference>